<dbReference type="InterPro" id="IPR018540">
    <property type="entry name" value="Spo0E-like"/>
</dbReference>
<protein>
    <submittedName>
        <fullName evidence="1">Spo0E family sporulation regulatory protein-aspartic acid phosphatase</fullName>
    </submittedName>
</protein>
<dbReference type="RefSeq" id="WP_153834705.1">
    <property type="nucleotide sequence ID" value="NZ_JBHUMW010000018.1"/>
</dbReference>
<dbReference type="Proteomes" id="UP000435187">
    <property type="component" value="Unassembled WGS sequence"/>
</dbReference>
<evidence type="ECO:0000313" key="2">
    <source>
        <dbReference type="Proteomes" id="UP000435187"/>
    </source>
</evidence>
<proteinExistence type="predicted"/>
<name>A0A6N7QUY4_9BACI</name>
<accession>A0A6N7QUY4</accession>
<dbReference type="EMBL" id="WJEE01000009">
    <property type="protein sequence ID" value="MRI65937.1"/>
    <property type="molecule type" value="Genomic_DNA"/>
</dbReference>
<comment type="caution">
    <text evidence="1">The sequence shown here is derived from an EMBL/GenBank/DDBJ whole genome shotgun (WGS) entry which is preliminary data.</text>
</comment>
<dbReference type="Gene3D" id="4.10.280.10">
    <property type="entry name" value="Helix-loop-helix DNA-binding domain"/>
    <property type="match status" value="1"/>
</dbReference>
<organism evidence="1 2">
    <name type="scientific">Gracilibacillus thailandensis</name>
    <dbReference type="NCBI Taxonomy" id="563735"/>
    <lineage>
        <taxon>Bacteria</taxon>
        <taxon>Bacillati</taxon>
        <taxon>Bacillota</taxon>
        <taxon>Bacilli</taxon>
        <taxon>Bacillales</taxon>
        <taxon>Bacillaceae</taxon>
        <taxon>Gracilibacillus</taxon>
    </lineage>
</organism>
<dbReference type="GO" id="GO:0046983">
    <property type="term" value="F:protein dimerization activity"/>
    <property type="evidence" value="ECO:0007669"/>
    <property type="project" value="InterPro"/>
</dbReference>
<evidence type="ECO:0000313" key="1">
    <source>
        <dbReference type="EMBL" id="MRI65937.1"/>
    </source>
</evidence>
<dbReference type="InterPro" id="IPR036638">
    <property type="entry name" value="HLH_DNA-bd_sf"/>
</dbReference>
<dbReference type="SUPFAM" id="SSF140500">
    <property type="entry name" value="BAS1536-like"/>
    <property type="match status" value="1"/>
</dbReference>
<dbReference type="GO" id="GO:0043937">
    <property type="term" value="P:regulation of sporulation"/>
    <property type="evidence" value="ECO:0007669"/>
    <property type="project" value="InterPro"/>
</dbReference>
<dbReference type="InterPro" id="IPR037208">
    <property type="entry name" value="Spo0E-like_sf"/>
</dbReference>
<dbReference type="Pfam" id="PF09388">
    <property type="entry name" value="SpoOE-like"/>
    <property type="match status" value="1"/>
</dbReference>
<dbReference type="AlphaFoldDB" id="A0A6N7QUY4"/>
<sequence length="55" mass="6408">MHNSEVDADSLLERIELMREKLVDIGLREGLTAPSTLKYSELLDEQIKIYQMLMK</sequence>
<reference evidence="1 2" key="1">
    <citation type="submission" date="2019-10" db="EMBL/GenBank/DDBJ databases">
        <title>Gracilibacillus salitolerans sp. nov., a moderate halophile isolated from a saline soil in northwest China.</title>
        <authorList>
            <person name="Gan L."/>
        </authorList>
    </citation>
    <scope>NUCLEOTIDE SEQUENCE [LARGE SCALE GENOMIC DNA]</scope>
    <source>
        <strain evidence="1 2">TP2-8</strain>
    </source>
</reference>
<keyword evidence="2" id="KW-1185">Reference proteome</keyword>
<gene>
    <name evidence="1" type="ORF">GH885_06200</name>
</gene>